<sequence length="104" mass="10640">MPARLVRPALAALVAAPLLSGCALFGFGPRPAPADPSETVYRAAMEDLSLCITAADPAARVAAAARLAEAAALMQAETRPTNPDHFYMADRVAAGAAFCADEIG</sequence>
<evidence type="ECO:0000313" key="3">
    <source>
        <dbReference type="Proteomes" id="UP000526408"/>
    </source>
</evidence>
<evidence type="ECO:0000313" key="2">
    <source>
        <dbReference type="EMBL" id="NKX43525.1"/>
    </source>
</evidence>
<keyword evidence="1" id="KW-0732">Signal</keyword>
<feature type="chain" id="PRO_5031451911" evidence="1">
    <location>
        <begin position="35"/>
        <end position="104"/>
    </location>
</feature>
<comment type="caution">
    <text evidence="2">The sequence shown here is derived from an EMBL/GenBank/DDBJ whole genome shotgun (WGS) entry which is preliminary data.</text>
</comment>
<dbReference type="Proteomes" id="UP000526408">
    <property type="component" value="Unassembled WGS sequence"/>
</dbReference>
<dbReference type="RefSeq" id="WP_168621888.1">
    <property type="nucleotide sequence ID" value="NZ_JAAZQQ010000001.1"/>
</dbReference>
<reference evidence="2 3" key="1">
    <citation type="submission" date="2020-04" db="EMBL/GenBank/DDBJ databases">
        <authorList>
            <person name="Yoon J."/>
        </authorList>
    </citation>
    <scope>NUCLEOTIDE SEQUENCE [LARGE SCALE GENOMIC DNA]</scope>
    <source>
        <strain evidence="2 3">KMU-115</strain>
    </source>
</reference>
<protein>
    <submittedName>
        <fullName evidence="2">Uncharacterized protein</fullName>
    </submittedName>
</protein>
<dbReference type="EMBL" id="JAAZQQ010000001">
    <property type="protein sequence ID" value="NKX43525.1"/>
    <property type="molecule type" value="Genomic_DNA"/>
</dbReference>
<dbReference type="PROSITE" id="PS51257">
    <property type="entry name" value="PROKAR_LIPOPROTEIN"/>
    <property type="match status" value="1"/>
</dbReference>
<accession>A0A7X6JXX5</accession>
<organism evidence="2 3">
    <name type="scientific">Roseicyclus persicicus</name>
    <dbReference type="NCBI Taxonomy" id="2650661"/>
    <lineage>
        <taxon>Bacteria</taxon>
        <taxon>Pseudomonadati</taxon>
        <taxon>Pseudomonadota</taxon>
        <taxon>Alphaproteobacteria</taxon>
        <taxon>Rhodobacterales</taxon>
        <taxon>Roseobacteraceae</taxon>
        <taxon>Roseicyclus</taxon>
    </lineage>
</organism>
<keyword evidence="3" id="KW-1185">Reference proteome</keyword>
<dbReference type="AlphaFoldDB" id="A0A7X6JXX5"/>
<name>A0A7X6JXX5_9RHOB</name>
<proteinExistence type="predicted"/>
<gene>
    <name evidence="2" type="ORF">HCU73_02895</name>
</gene>
<feature type="signal peptide" evidence="1">
    <location>
        <begin position="1"/>
        <end position="34"/>
    </location>
</feature>
<evidence type="ECO:0000256" key="1">
    <source>
        <dbReference type="SAM" id="SignalP"/>
    </source>
</evidence>